<evidence type="ECO:0000313" key="4">
    <source>
        <dbReference type="Proteomes" id="UP000324705"/>
    </source>
</evidence>
<dbReference type="InterPro" id="IPR055414">
    <property type="entry name" value="LRR_R13L4/SHOC2-like"/>
</dbReference>
<dbReference type="AlphaFoldDB" id="A0A9R1PBJ0"/>
<evidence type="ECO:0000256" key="1">
    <source>
        <dbReference type="ARBA" id="ARBA00022737"/>
    </source>
</evidence>
<reference evidence="3 4" key="1">
    <citation type="submission" date="2017-09" db="EMBL/GenBank/DDBJ databases">
        <authorList>
            <consortium name="International Durum Wheat Genome Sequencing Consortium (IDWGSC)"/>
            <person name="Milanesi L."/>
        </authorList>
    </citation>
    <scope>NUCLEOTIDE SEQUENCE [LARGE SCALE GENOMIC DNA]</scope>
    <source>
        <strain evidence="4">cv. Svevo</strain>
    </source>
</reference>
<dbReference type="EMBL" id="LT934114">
    <property type="protein sequence ID" value="VAH40376.1"/>
    <property type="molecule type" value="Genomic_DNA"/>
</dbReference>
<dbReference type="InterPro" id="IPR032675">
    <property type="entry name" value="LRR_dom_sf"/>
</dbReference>
<proteinExistence type="predicted"/>
<keyword evidence="1" id="KW-0677">Repeat</keyword>
<dbReference type="SUPFAM" id="SSF52058">
    <property type="entry name" value="L domain-like"/>
    <property type="match status" value="1"/>
</dbReference>
<organism evidence="3 4">
    <name type="scientific">Triticum turgidum subsp. durum</name>
    <name type="common">Durum wheat</name>
    <name type="synonym">Triticum durum</name>
    <dbReference type="NCBI Taxonomy" id="4567"/>
    <lineage>
        <taxon>Eukaryota</taxon>
        <taxon>Viridiplantae</taxon>
        <taxon>Streptophyta</taxon>
        <taxon>Embryophyta</taxon>
        <taxon>Tracheophyta</taxon>
        <taxon>Spermatophyta</taxon>
        <taxon>Magnoliopsida</taxon>
        <taxon>Liliopsida</taxon>
        <taxon>Poales</taxon>
        <taxon>Poaceae</taxon>
        <taxon>BOP clade</taxon>
        <taxon>Pooideae</taxon>
        <taxon>Triticodae</taxon>
        <taxon>Triticeae</taxon>
        <taxon>Triticinae</taxon>
        <taxon>Triticum</taxon>
    </lineage>
</organism>
<feature type="domain" description="Disease resistance R13L4/SHOC-2-like LRR" evidence="2">
    <location>
        <begin position="49"/>
        <end position="406"/>
    </location>
</feature>
<dbReference type="Gramene" id="TRITD2Bv1G008370.1">
    <property type="protein sequence ID" value="TRITD2Bv1G008370.1"/>
    <property type="gene ID" value="TRITD2Bv1G008370"/>
</dbReference>
<dbReference type="OMA" id="GCICSHE"/>
<sequence>MSSEENFVTILNGTSDTMSSECIVRRWSLQNDRKEEGQTRCLRSGYIGQVRSVVTFAPAIDLMPPFSSFVVLRVLDLDGYDGTKEDHFNLEELGSLLHLRYLRLSGQDITNLSEEIGNLQFLQVLDLPRGTRLPLTVIKLTRLLCLRINGGRFQPPDGVGNLRSMEVLSKIKVGSISIVKELGNMHRLRGLNIRLESSGLVEDFVEALGKMRKIRLVEISTRCEHAVSVNLERWVPPASLQEFIMYKGARLSRLPVWNPYHLSQLFRLEICVGEVRQEDLGFIGRLPALRILMSISDNQRPLLVGAEGFHCLEKVALVSKSPRQILFQPGAWPKTERVALFIGLRVAKEEAAGNGGDWFDMGMENLPSLRHVRVEFFRSGVTVGEAKQAKAALEKALHVHPNRPTLRIHFDEDIREDARDEDVYIKDVDNSEDQELE</sequence>
<dbReference type="PANTHER" id="PTHR47186">
    <property type="entry name" value="LEUCINE-RICH REPEAT-CONTAINING PROTEIN 57"/>
    <property type="match status" value="1"/>
</dbReference>
<dbReference type="Proteomes" id="UP000324705">
    <property type="component" value="Chromosome 2B"/>
</dbReference>
<dbReference type="Pfam" id="PF23598">
    <property type="entry name" value="LRR_14"/>
    <property type="match status" value="1"/>
</dbReference>
<protein>
    <recommendedName>
        <fullName evidence="2">Disease resistance R13L4/SHOC-2-like LRR domain-containing protein</fullName>
    </recommendedName>
</protein>
<dbReference type="PANTHER" id="PTHR47186:SF22">
    <property type="entry name" value="OS11G0589401 PROTEIN"/>
    <property type="match status" value="1"/>
</dbReference>
<name>A0A9R1PBJ0_TRITD</name>
<keyword evidence="4" id="KW-1185">Reference proteome</keyword>
<evidence type="ECO:0000259" key="2">
    <source>
        <dbReference type="Pfam" id="PF23598"/>
    </source>
</evidence>
<dbReference type="Gene3D" id="3.80.10.10">
    <property type="entry name" value="Ribonuclease Inhibitor"/>
    <property type="match status" value="1"/>
</dbReference>
<accession>A0A9R1PBJ0</accession>
<evidence type="ECO:0000313" key="3">
    <source>
        <dbReference type="EMBL" id="VAH40376.1"/>
    </source>
</evidence>
<gene>
    <name evidence="3" type="ORF">TRITD_2Bv1G008370</name>
</gene>